<evidence type="ECO:0000256" key="1">
    <source>
        <dbReference type="ARBA" id="ARBA00023002"/>
    </source>
</evidence>
<gene>
    <name evidence="3" type="ORF">H6A60_09675</name>
</gene>
<proteinExistence type="predicted"/>
<evidence type="ECO:0000313" key="4">
    <source>
        <dbReference type="Proteomes" id="UP000715095"/>
    </source>
</evidence>
<comment type="caution">
    <text evidence="3">The sequence shown here is derived from an EMBL/GenBank/DDBJ whole genome shotgun (WGS) entry which is preliminary data.</text>
</comment>
<accession>A0ABS2DTS4</accession>
<evidence type="ECO:0000259" key="2">
    <source>
        <dbReference type="Pfam" id="PF00248"/>
    </source>
</evidence>
<dbReference type="InterPro" id="IPR036812">
    <property type="entry name" value="NAD(P)_OxRdtase_dom_sf"/>
</dbReference>
<dbReference type="Proteomes" id="UP000715095">
    <property type="component" value="Unassembled WGS sequence"/>
</dbReference>
<dbReference type="SUPFAM" id="SSF51430">
    <property type="entry name" value="NAD(P)-linked oxidoreductase"/>
    <property type="match status" value="1"/>
</dbReference>
<keyword evidence="1" id="KW-0560">Oxidoreductase</keyword>
<dbReference type="EMBL" id="JACJJC010000018">
    <property type="protein sequence ID" value="MBM6704751.1"/>
    <property type="molecule type" value="Genomic_DNA"/>
</dbReference>
<dbReference type="InterPro" id="IPR050791">
    <property type="entry name" value="Aldo-Keto_reductase"/>
</dbReference>
<dbReference type="PANTHER" id="PTHR43625">
    <property type="entry name" value="AFLATOXIN B1 ALDEHYDE REDUCTASE"/>
    <property type="match status" value="1"/>
</dbReference>
<name>A0ABS2DTS4_9BURK</name>
<protein>
    <submittedName>
        <fullName evidence="3">Aldo/keto reductase</fullName>
    </submittedName>
</protein>
<dbReference type="RefSeq" id="WP_205104025.1">
    <property type="nucleotide sequence ID" value="NZ_JACJJC010000018.1"/>
</dbReference>
<dbReference type="PANTHER" id="PTHR43625:SF77">
    <property type="entry name" value="ALDO-KETO REDUCTASE"/>
    <property type="match status" value="1"/>
</dbReference>
<dbReference type="Gene3D" id="3.20.20.100">
    <property type="entry name" value="NADP-dependent oxidoreductase domain"/>
    <property type="match status" value="1"/>
</dbReference>
<sequence>MQKRKLRDLEVTPVGMGCMGFSHGYGATPERSYTIEAIRAAADFGCTFFDTAEVYGREMFYLGHNEEMVGEALEPFRKNVVLATKFFLPDDEVAASNDVEKVIRTHLSASLKRLRTDYVDLYYLHRINENIPVEDVAGAIGRLIEEGVVRGWGLSQVSLELLERAHNVTPVTAVQSIYSMIERDLEKEIIPFCEANNIGVVPFSPIASGFLSGKVTTETKFEGDDVRKFVPQLSKENLVANKPILDMIGGFAEAKHATNAQISLAWMLKKYPHVVPIPGSKNRERILENLGAWNVELTDEEFAELEKALAACTIYGHRGNLETAQNTFSKHWLKAREAKA</sequence>
<evidence type="ECO:0000313" key="3">
    <source>
        <dbReference type="EMBL" id="MBM6704751.1"/>
    </source>
</evidence>
<keyword evidence="4" id="KW-1185">Reference proteome</keyword>
<feature type="domain" description="NADP-dependent oxidoreductase" evidence="2">
    <location>
        <begin position="14"/>
        <end position="308"/>
    </location>
</feature>
<organism evidence="3 4">
    <name type="scientific">Sutterella massiliensis</name>
    <dbReference type="NCBI Taxonomy" id="1816689"/>
    <lineage>
        <taxon>Bacteria</taxon>
        <taxon>Pseudomonadati</taxon>
        <taxon>Pseudomonadota</taxon>
        <taxon>Betaproteobacteria</taxon>
        <taxon>Burkholderiales</taxon>
        <taxon>Sutterellaceae</taxon>
        <taxon>Sutterella</taxon>
    </lineage>
</organism>
<dbReference type="Pfam" id="PF00248">
    <property type="entry name" value="Aldo_ket_red"/>
    <property type="match status" value="1"/>
</dbReference>
<reference evidence="3 4" key="1">
    <citation type="journal article" date="2021" name="Sci. Rep.">
        <title>The distribution of antibiotic resistance genes in chicken gut microbiota commensals.</title>
        <authorList>
            <person name="Juricova H."/>
            <person name="Matiasovicova J."/>
            <person name="Kubasova T."/>
            <person name="Cejkova D."/>
            <person name="Rychlik I."/>
        </authorList>
    </citation>
    <scope>NUCLEOTIDE SEQUENCE [LARGE SCALE GENOMIC DNA]</scope>
    <source>
        <strain evidence="3 4">An829</strain>
    </source>
</reference>
<dbReference type="InterPro" id="IPR023210">
    <property type="entry name" value="NADP_OxRdtase_dom"/>
</dbReference>